<dbReference type="STRING" id="307121.GA0070620_0495"/>
<evidence type="ECO:0000313" key="4">
    <source>
        <dbReference type="Proteomes" id="UP000199393"/>
    </source>
</evidence>
<proteinExistence type="inferred from homology"/>
<gene>
    <name evidence="3" type="ORF">GA0070620_0495</name>
</gene>
<dbReference type="Gene3D" id="3.30.530.20">
    <property type="match status" value="1"/>
</dbReference>
<dbReference type="Proteomes" id="UP000199393">
    <property type="component" value="Chromosome I"/>
</dbReference>
<evidence type="ECO:0000313" key="3">
    <source>
        <dbReference type="EMBL" id="SBV25027.1"/>
    </source>
</evidence>
<comment type="similarity">
    <text evidence="1">Belongs to the AHA1 family.</text>
</comment>
<dbReference type="SUPFAM" id="SSF55961">
    <property type="entry name" value="Bet v1-like"/>
    <property type="match status" value="1"/>
</dbReference>
<dbReference type="AlphaFoldDB" id="A0A1C3MXH2"/>
<name>A0A1C3MXH2_9ACTN</name>
<dbReference type="PATRIC" id="fig|307121.4.peg.508"/>
<dbReference type="InterPro" id="IPR023393">
    <property type="entry name" value="START-like_dom_sf"/>
</dbReference>
<feature type="domain" description="Activator of Hsp90 ATPase homologue 1/2-like C-terminal" evidence="2">
    <location>
        <begin position="25"/>
        <end position="138"/>
    </location>
</feature>
<dbReference type="EMBL" id="LT598496">
    <property type="protein sequence ID" value="SBV25027.1"/>
    <property type="molecule type" value="Genomic_DNA"/>
</dbReference>
<accession>A0A1C3MXH2</accession>
<dbReference type="OrthoDB" id="8117292at2"/>
<organism evidence="3 4">
    <name type="scientific">Micromonospora krabiensis</name>
    <dbReference type="NCBI Taxonomy" id="307121"/>
    <lineage>
        <taxon>Bacteria</taxon>
        <taxon>Bacillati</taxon>
        <taxon>Actinomycetota</taxon>
        <taxon>Actinomycetes</taxon>
        <taxon>Micromonosporales</taxon>
        <taxon>Micromonosporaceae</taxon>
        <taxon>Micromonospora</taxon>
    </lineage>
</organism>
<reference evidence="4" key="1">
    <citation type="submission" date="2016-06" db="EMBL/GenBank/DDBJ databases">
        <authorList>
            <person name="Varghese N."/>
        </authorList>
    </citation>
    <scope>NUCLEOTIDE SEQUENCE [LARGE SCALE GENOMIC DNA]</scope>
    <source>
        <strain evidence="4">DSM 45344</strain>
    </source>
</reference>
<dbReference type="InterPro" id="IPR013538">
    <property type="entry name" value="ASHA1/2-like_C"/>
</dbReference>
<protein>
    <submittedName>
        <fullName evidence="3">Uncharacterized conserved protein YndB, AHSA1/START domain</fullName>
    </submittedName>
</protein>
<keyword evidence="4" id="KW-1185">Reference proteome</keyword>
<dbReference type="RefSeq" id="WP_091588129.1">
    <property type="nucleotide sequence ID" value="NZ_JBHRWG010000002.1"/>
</dbReference>
<dbReference type="Pfam" id="PF08327">
    <property type="entry name" value="AHSA1"/>
    <property type="match status" value="1"/>
</dbReference>
<dbReference type="CDD" id="cd08899">
    <property type="entry name" value="SRPBCC_CalC_Aha1-like_6"/>
    <property type="match status" value="1"/>
</dbReference>
<evidence type="ECO:0000259" key="2">
    <source>
        <dbReference type="Pfam" id="PF08327"/>
    </source>
</evidence>
<evidence type="ECO:0000256" key="1">
    <source>
        <dbReference type="ARBA" id="ARBA00006817"/>
    </source>
</evidence>
<sequence length="169" mass="19003">MTNPPTGRLFPNADGHDLILSRTFRAPIEDVWASVTESDRTARWFGAWVGDAAPGRMIKMQMAYEDQAPWFDVRIDACDPPRRLALSTTDESGNWRIELLLSQTDGQTELRLVHHLDSTDVVGEMGPGWEYYLDMLVAARADASTPSFDDYYPVMKPYYDSLPTGTDPA</sequence>